<dbReference type="PANTHER" id="PTHR12223:SF45">
    <property type="entry name" value="RE50040P"/>
    <property type="match status" value="1"/>
</dbReference>
<evidence type="ECO:0000313" key="9">
    <source>
        <dbReference type="Proteomes" id="UP000054560"/>
    </source>
</evidence>
<dbReference type="Pfam" id="PF03388">
    <property type="entry name" value="Lectin_leg-like"/>
    <property type="match status" value="1"/>
</dbReference>
<keyword evidence="3" id="KW-0732">Signal</keyword>
<evidence type="ECO:0000256" key="3">
    <source>
        <dbReference type="ARBA" id="ARBA00022729"/>
    </source>
</evidence>
<dbReference type="GO" id="GO:0006888">
    <property type="term" value="P:endoplasmic reticulum to Golgi vesicle-mediated transport"/>
    <property type="evidence" value="ECO:0007669"/>
    <property type="project" value="TreeGrafter"/>
</dbReference>
<evidence type="ECO:0000259" key="7">
    <source>
        <dbReference type="PROSITE" id="PS51328"/>
    </source>
</evidence>
<dbReference type="STRING" id="667725.A0A0L0FQF4"/>
<evidence type="ECO:0000313" key="8">
    <source>
        <dbReference type="EMBL" id="KNC79015.1"/>
    </source>
</evidence>
<evidence type="ECO:0000256" key="5">
    <source>
        <dbReference type="ARBA" id="ARBA00023136"/>
    </source>
</evidence>
<dbReference type="AlphaFoldDB" id="A0A0L0FQF4"/>
<dbReference type="GeneID" id="25909078"/>
<feature type="transmembrane region" description="Helical" evidence="6">
    <location>
        <begin position="258"/>
        <end position="280"/>
    </location>
</feature>
<dbReference type="GO" id="GO:0030134">
    <property type="term" value="C:COPII-coated ER to Golgi transport vesicle"/>
    <property type="evidence" value="ECO:0007669"/>
    <property type="project" value="TreeGrafter"/>
</dbReference>
<evidence type="ECO:0000256" key="4">
    <source>
        <dbReference type="ARBA" id="ARBA00022989"/>
    </source>
</evidence>
<dbReference type="eggNOG" id="KOG3839">
    <property type="taxonomic scope" value="Eukaryota"/>
</dbReference>
<dbReference type="Gene3D" id="2.60.120.200">
    <property type="match status" value="1"/>
</dbReference>
<sequence length="292" mass="32877">MVTKEKIRLTKDAPSKSGMLWNTAGLESANWIIEFEFAVDGESSRLYGDGFVFWLTKDFAKEGNVFGAADKFTGLAIFFDTYNNHQGEHNHAHPYISAMMNDGSKSYDHDADGTHTEMAGCQANFRAKKHPTRARLSYLDHTLSLDLDYLGRNEYQRCFSEPQVQIPTGYHIGFSAVTGALHDNHDILSVITKIISVTNPPRQDDIADRHNVKPATARTIEDRPHVASKPVQSTTSKVMWTGFEVGLFVQIGAVIKYLMYKIVFILVIGLSVLGGLIYYARMKNNEKMMKRF</sequence>
<keyword evidence="5 6" id="KW-0472">Membrane</keyword>
<organism evidence="8 9">
    <name type="scientific">Sphaeroforma arctica JP610</name>
    <dbReference type="NCBI Taxonomy" id="667725"/>
    <lineage>
        <taxon>Eukaryota</taxon>
        <taxon>Ichthyosporea</taxon>
        <taxon>Ichthyophonida</taxon>
        <taxon>Sphaeroforma</taxon>
    </lineage>
</organism>
<dbReference type="Proteomes" id="UP000054560">
    <property type="component" value="Unassembled WGS sequence"/>
</dbReference>
<comment type="subcellular location">
    <subcellularLocation>
        <location evidence="1">Membrane</location>
        <topology evidence="1">Single-pass type I membrane protein</topology>
    </subcellularLocation>
</comment>
<keyword evidence="4 6" id="KW-1133">Transmembrane helix</keyword>
<dbReference type="InterPro" id="IPR051136">
    <property type="entry name" value="Intracellular_Lectin-GPT"/>
</dbReference>
<dbReference type="SUPFAM" id="SSF49899">
    <property type="entry name" value="Concanavalin A-like lectins/glucanases"/>
    <property type="match status" value="1"/>
</dbReference>
<dbReference type="OrthoDB" id="270293at2759"/>
<evidence type="ECO:0000256" key="2">
    <source>
        <dbReference type="ARBA" id="ARBA00022692"/>
    </source>
</evidence>
<dbReference type="RefSeq" id="XP_014152917.1">
    <property type="nucleotide sequence ID" value="XM_014297442.1"/>
</dbReference>
<dbReference type="InterPro" id="IPR005052">
    <property type="entry name" value="Lectin_leg"/>
</dbReference>
<dbReference type="PROSITE" id="PS51328">
    <property type="entry name" value="L_LECTIN_LIKE"/>
    <property type="match status" value="1"/>
</dbReference>
<proteinExistence type="predicted"/>
<evidence type="ECO:0000256" key="6">
    <source>
        <dbReference type="SAM" id="Phobius"/>
    </source>
</evidence>
<keyword evidence="9" id="KW-1185">Reference proteome</keyword>
<protein>
    <recommendedName>
        <fullName evidence="7">L-type lectin-like domain-containing protein</fullName>
    </recommendedName>
</protein>
<keyword evidence="2 6" id="KW-0812">Transmembrane</keyword>
<accession>A0A0L0FQF4</accession>
<evidence type="ECO:0000256" key="1">
    <source>
        <dbReference type="ARBA" id="ARBA00004479"/>
    </source>
</evidence>
<dbReference type="InterPro" id="IPR013320">
    <property type="entry name" value="ConA-like_dom_sf"/>
</dbReference>
<name>A0A0L0FQF4_9EUKA</name>
<dbReference type="EMBL" id="KQ242380">
    <property type="protein sequence ID" value="KNC79015.1"/>
    <property type="molecule type" value="Genomic_DNA"/>
</dbReference>
<gene>
    <name evidence="8" type="ORF">SARC_08574</name>
</gene>
<dbReference type="GO" id="GO:0005789">
    <property type="term" value="C:endoplasmic reticulum membrane"/>
    <property type="evidence" value="ECO:0007669"/>
    <property type="project" value="TreeGrafter"/>
</dbReference>
<dbReference type="GO" id="GO:0000139">
    <property type="term" value="C:Golgi membrane"/>
    <property type="evidence" value="ECO:0007669"/>
    <property type="project" value="TreeGrafter"/>
</dbReference>
<feature type="domain" description="L-type lectin-like" evidence="7">
    <location>
        <begin position="1"/>
        <end position="195"/>
    </location>
</feature>
<dbReference type="PANTHER" id="PTHR12223">
    <property type="entry name" value="VESICULAR MANNOSE-BINDING LECTIN"/>
    <property type="match status" value="1"/>
</dbReference>
<dbReference type="GO" id="GO:0005793">
    <property type="term" value="C:endoplasmic reticulum-Golgi intermediate compartment"/>
    <property type="evidence" value="ECO:0007669"/>
    <property type="project" value="TreeGrafter"/>
</dbReference>
<dbReference type="GO" id="GO:0005537">
    <property type="term" value="F:D-mannose binding"/>
    <property type="evidence" value="ECO:0007669"/>
    <property type="project" value="TreeGrafter"/>
</dbReference>
<reference evidence="8 9" key="1">
    <citation type="submission" date="2011-02" db="EMBL/GenBank/DDBJ databases">
        <title>The Genome Sequence of Sphaeroforma arctica JP610.</title>
        <authorList>
            <consortium name="The Broad Institute Genome Sequencing Platform"/>
            <person name="Russ C."/>
            <person name="Cuomo C."/>
            <person name="Young S.K."/>
            <person name="Zeng Q."/>
            <person name="Gargeya S."/>
            <person name="Alvarado L."/>
            <person name="Berlin A."/>
            <person name="Chapman S.B."/>
            <person name="Chen Z."/>
            <person name="Freedman E."/>
            <person name="Gellesch M."/>
            <person name="Goldberg J."/>
            <person name="Griggs A."/>
            <person name="Gujja S."/>
            <person name="Heilman E."/>
            <person name="Heiman D."/>
            <person name="Howarth C."/>
            <person name="Mehta T."/>
            <person name="Neiman D."/>
            <person name="Pearson M."/>
            <person name="Roberts A."/>
            <person name="Saif S."/>
            <person name="Shea T."/>
            <person name="Shenoy N."/>
            <person name="Sisk P."/>
            <person name="Stolte C."/>
            <person name="Sykes S."/>
            <person name="White J."/>
            <person name="Yandava C."/>
            <person name="Burger G."/>
            <person name="Gray M.W."/>
            <person name="Holland P.W.H."/>
            <person name="King N."/>
            <person name="Lang F.B.F."/>
            <person name="Roger A.J."/>
            <person name="Ruiz-Trillo I."/>
            <person name="Haas B."/>
            <person name="Nusbaum C."/>
            <person name="Birren B."/>
        </authorList>
    </citation>
    <scope>NUCLEOTIDE SEQUENCE [LARGE SCALE GENOMIC DNA]</scope>
    <source>
        <strain evidence="8 9">JP610</strain>
    </source>
</reference>